<proteinExistence type="predicted"/>
<accession>A0A023BX24</accession>
<keyword evidence="4" id="KW-1185">Reference proteome</keyword>
<protein>
    <recommendedName>
        <fullName evidence="2">2TM domain-containing protein</fullName>
    </recommendedName>
</protein>
<organism evidence="3 4">
    <name type="scientific">Aquimarina atlantica</name>
    <dbReference type="NCBI Taxonomy" id="1317122"/>
    <lineage>
        <taxon>Bacteria</taxon>
        <taxon>Pseudomonadati</taxon>
        <taxon>Bacteroidota</taxon>
        <taxon>Flavobacteriia</taxon>
        <taxon>Flavobacteriales</taxon>
        <taxon>Flavobacteriaceae</taxon>
        <taxon>Aquimarina</taxon>
    </lineage>
</organism>
<keyword evidence="1" id="KW-0472">Membrane</keyword>
<dbReference type="EMBL" id="AQRA01000004">
    <property type="protein sequence ID" value="EZH74203.1"/>
    <property type="molecule type" value="Genomic_DNA"/>
</dbReference>
<feature type="domain" description="2TM" evidence="2">
    <location>
        <begin position="13"/>
        <end position="94"/>
    </location>
</feature>
<dbReference type="Proteomes" id="UP000023541">
    <property type="component" value="Unassembled WGS sequence"/>
</dbReference>
<name>A0A023BX24_9FLAO</name>
<evidence type="ECO:0000313" key="4">
    <source>
        <dbReference type="Proteomes" id="UP000023541"/>
    </source>
</evidence>
<keyword evidence="1" id="KW-1133">Transmembrane helix</keyword>
<reference evidence="3 4" key="1">
    <citation type="submission" date="2014-04" db="EMBL/GenBank/DDBJ databases">
        <title>Aquimarina sp. 22II-S11-z7 Genome Sequencing.</title>
        <authorList>
            <person name="Lai Q."/>
        </authorList>
    </citation>
    <scope>NUCLEOTIDE SEQUENCE [LARGE SCALE GENOMIC DNA]</scope>
    <source>
        <strain evidence="3 4">22II-S11-z7</strain>
    </source>
</reference>
<feature type="transmembrane region" description="Helical" evidence="1">
    <location>
        <begin position="66"/>
        <end position="86"/>
    </location>
</feature>
<evidence type="ECO:0000256" key="1">
    <source>
        <dbReference type="SAM" id="Phobius"/>
    </source>
</evidence>
<dbReference type="eggNOG" id="ENOG50300D2">
    <property type="taxonomic scope" value="Bacteria"/>
</dbReference>
<sequence>MKDFEKQNLFNLAKIKVQKEKRFYYHLSIFVVVNIALLFLKGEYLIFSSTVTTENQEIIRSWFDKIMLMIPVLWGIILLLHGLIILGESLLLGKKDD</sequence>
<evidence type="ECO:0000259" key="2">
    <source>
        <dbReference type="Pfam" id="PF13239"/>
    </source>
</evidence>
<keyword evidence="1" id="KW-0812">Transmembrane</keyword>
<evidence type="ECO:0000313" key="3">
    <source>
        <dbReference type="EMBL" id="EZH74203.1"/>
    </source>
</evidence>
<dbReference type="Pfam" id="PF13239">
    <property type="entry name" value="2TM"/>
    <property type="match status" value="1"/>
</dbReference>
<comment type="caution">
    <text evidence="3">The sequence shown here is derived from an EMBL/GenBank/DDBJ whole genome shotgun (WGS) entry which is preliminary data.</text>
</comment>
<gene>
    <name evidence="3" type="ORF">ATO12_15145</name>
</gene>
<dbReference type="RefSeq" id="WP_034241778.1">
    <property type="nucleotide sequence ID" value="NZ_AQRA01000004.1"/>
</dbReference>
<dbReference type="AlphaFoldDB" id="A0A023BX24"/>
<feature type="transmembrane region" description="Helical" evidence="1">
    <location>
        <begin position="23"/>
        <end position="46"/>
    </location>
</feature>
<dbReference type="STRING" id="1317122.ATO12_15145"/>
<dbReference type="InterPro" id="IPR025698">
    <property type="entry name" value="2TM_dom"/>
</dbReference>
<dbReference type="OrthoDB" id="1495672at2"/>